<evidence type="ECO:0000256" key="11">
    <source>
        <dbReference type="ARBA" id="ARBA00022842"/>
    </source>
</evidence>
<evidence type="ECO:0000256" key="5">
    <source>
        <dbReference type="ARBA" id="ARBA00022553"/>
    </source>
</evidence>
<organism evidence="16 17">
    <name type="scientific">Candidatus Nitrososphaera evergladensis SR1</name>
    <dbReference type="NCBI Taxonomy" id="1459636"/>
    <lineage>
        <taxon>Archaea</taxon>
        <taxon>Nitrososphaerota</taxon>
        <taxon>Nitrososphaeria</taxon>
        <taxon>Nitrososphaerales</taxon>
        <taxon>Nitrososphaeraceae</taxon>
        <taxon>Nitrososphaera</taxon>
    </lineage>
</organism>
<dbReference type="SMART" id="SM00562">
    <property type="entry name" value="NDK"/>
    <property type="match status" value="1"/>
</dbReference>
<keyword evidence="11" id="KW-0460">Magnesium</keyword>
<dbReference type="PROSITE" id="PS51374">
    <property type="entry name" value="NDPK_LIKE"/>
    <property type="match status" value="1"/>
</dbReference>
<dbReference type="eggNOG" id="arCOG04313">
    <property type="taxonomic scope" value="Archaea"/>
</dbReference>
<dbReference type="GO" id="GO:0006183">
    <property type="term" value="P:GTP biosynthetic process"/>
    <property type="evidence" value="ECO:0007669"/>
    <property type="project" value="InterPro"/>
</dbReference>
<feature type="binding site" evidence="13">
    <location>
        <position position="11"/>
    </location>
    <ligand>
        <name>ATP</name>
        <dbReference type="ChEBI" id="CHEBI:30616"/>
    </ligand>
</feature>
<dbReference type="PRINTS" id="PR01243">
    <property type="entry name" value="NUCDPKINASE"/>
</dbReference>
<dbReference type="GO" id="GO:0006228">
    <property type="term" value="P:UTP biosynthetic process"/>
    <property type="evidence" value="ECO:0007669"/>
    <property type="project" value="InterPro"/>
</dbReference>
<evidence type="ECO:0000256" key="7">
    <source>
        <dbReference type="ARBA" id="ARBA00022723"/>
    </source>
</evidence>
<dbReference type="GeneID" id="41597010"/>
<dbReference type="NCBIfam" id="NF001908">
    <property type="entry name" value="PRK00668.1"/>
    <property type="match status" value="1"/>
</dbReference>
<dbReference type="GO" id="GO:0046872">
    <property type="term" value="F:metal ion binding"/>
    <property type="evidence" value="ECO:0007669"/>
    <property type="project" value="UniProtKB-KW"/>
</dbReference>
<feature type="domain" description="Nucleoside diphosphate kinase-like" evidence="15">
    <location>
        <begin position="3"/>
        <end position="134"/>
    </location>
</feature>
<evidence type="ECO:0000313" key="17">
    <source>
        <dbReference type="Proteomes" id="UP000028194"/>
    </source>
</evidence>
<keyword evidence="5" id="KW-0597">Phosphoprotein</keyword>
<dbReference type="AlphaFoldDB" id="A0A075MQ20"/>
<evidence type="ECO:0000259" key="15">
    <source>
        <dbReference type="SMART" id="SM00562"/>
    </source>
</evidence>
<keyword evidence="9 16" id="KW-0418">Kinase</keyword>
<evidence type="ECO:0000313" key="16">
    <source>
        <dbReference type="EMBL" id="AIF83273.1"/>
    </source>
</evidence>
<dbReference type="HOGENOM" id="CLU_060216_6_3_2"/>
<accession>A0A075MQ20</accession>
<evidence type="ECO:0000256" key="14">
    <source>
        <dbReference type="RuleBase" id="RU004011"/>
    </source>
</evidence>
<dbReference type="InterPro" id="IPR036850">
    <property type="entry name" value="NDK-like_dom_sf"/>
</dbReference>
<evidence type="ECO:0000256" key="2">
    <source>
        <dbReference type="ARBA" id="ARBA00008142"/>
    </source>
</evidence>
<comment type="cofactor">
    <cofactor evidence="1">
        <name>Mg(2+)</name>
        <dbReference type="ChEBI" id="CHEBI:18420"/>
    </cofactor>
</comment>
<sequence>MAVEQTLIVVKPDGFRRGLTGKILARFEEKGFLIKNLRYYNFTKEKAQEFYSVHKAKPFFGELVSFISSGPVVACILEGNNAVGTTRIMIGATKSFEAAPGTIRGDFGLGFTDNIIHASDSSESFIKESRVIFG</sequence>
<dbReference type="GO" id="GO:0005524">
    <property type="term" value="F:ATP binding"/>
    <property type="evidence" value="ECO:0007669"/>
    <property type="project" value="UniProtKB-KW"/>
</dbReference>
<reference evidence="16 17" key="1">
    <citation type="journal article" date="2014" name="PLoS ONE">
        <title>Genome Sequence of Candidatus Nitrososphaera evergladensis from Group I.1b Enriched from Everglades Soil Reveals Novel Genomic Features of the Ammonia-Oxidizing Archaea.</title>
        <authorList>
            <person name="Zhalnina K.V."/>
            <person name="Dias R."/>
            <person name="Leonard M.T."/>
            <person name="Dorr de Quadros P."/>
            <person name="Camargo F.A."/>
            <person name="Drew J.C."/>
            <person name="Farmerie W.G."/>
            <person name="Daroub S.H."/>
            <person name="Triplett E.W."/>
        </authorList>
    </citation>
    <scope>NUCLEOTIDE SEQUENCE [LARGE SCALE GENOMIC DNA]</scope>
    <source>
        <strain evidence="16 17">SR1</strain>
    </source>
</reference>
<evidence type="ECO:0000256" key="3">
    <source>
        <dbReference type="ARBA" id="ARBA00012966"/>
    </source>
</evidence>
<dbReference type="Pfam" id="PF00334">
    <property type="entry name" value="NDK"/>
    <property type="match status" value="1"/>
</dbReference>
<dbReference type="RefSeq" id="WP_148700066.1">
    <property type="nucleotide sequence ID" value="NZ_CP007174.1"/>
</dbReference>
<dbReference type="InterPro" id="IPR034907">
    <property type="entry name" value="NDK-like_dom"/>
</dbReference>
<dbReference type="STRING" id="1459636.NTE_01201"/>
<keyword evidence="8" id="KW-0547">Nucleotide-binding</keyword>
<dbReference type="SUPFAM" id="SSF54919">
    <property type="entry name" value="Nucleoside diphosphate kinase, NDK"/>
    <property type="match status" value="1"/>
</dbReference>
<evidence type="ECO:0000256" key="13">
    <source>
        <dbReference type="PROSITE-ProRule" id="PRU00706"/>
    </source>
</evidence>
<dbReference type="OrthoDB" id="6874at2157"/>
<dbReference type="FunFam" id="3.30.70.141:FF:000003">
    <property type="entry name" value="Nucleoside diphosphate kinase"/>
    <property type="match status" value="1"/>
</dbReference>
<feature type="binding site" evidence="13">
    <location>
        <position position="59"/>
    </location>
    <ligand>
        <name>ATP</name>
        <dbReference type="ChEBI" id="CHEBI:30616"/>
    </ligand>
</feature>
<evidence type="ECO:0000256" key="12">
    <source>
        <dbReference type="ARBA" id="ARBA00023080"/>
    </source>
</evidence>
<keyword evidence="12" id="KW-0546">Nucleotide metabolism</keyword>
<protein>
    <recommendedName>
        <fullName evidence="4">Nucleoside diphosphate kinase</fullName>
        <ecNumber evidence="3">2.7.4.6</ecNumber>
    </recommendedName>
</protein>
<dbReference type="EC" id="2.7.4.6" evidence="3"/>
<name>A0A075MQ20_9ARCH</name>
<feature type="binding site" evidence="13">
    <location>
        <position position="93"/>
    </location>
    <ligand>
        <name>ATP</name>
        <dbReference type="ChEBI" id="CHEBI:30616"/>
    </ligand>
</feature>
<evidence type="ECO:0000256" key="8">
    <source>
        <dbReference type="ARBA" id="ARBA00022741"/>
    </source>
</evidence>
<feature type="binding site" evidence="13">
    <location>
        <position position="87"/>
    </location>
    <ligand>
        <name>ATP</name>
        <dbReference type="ChEBI" id="CHEBI:30616"/>
    </ligand>
</feature>
<feature type="binding site" evidence="13">
    <location>
        <position position="114"/>
    </location>
    <ligand>
        <name>ATP</name>
        <dbReference type="ChEBI" id="CHEBI:30616"/>
    </ligand>
</feature>
<dbReference type="Gene3D" id="3.30.70.141">
    <property type="entry name" value="Nucleoside diphosphate kinase-like domain"/>
    <property type="match status" value="1"/>
</dbReference>
<dbReference type="GO" id="GO:0004550">
    <property type="term" value="F:nucleoside diphosphate kinase activity"/>
    <property type="evidence" value="ECO:0007669"/>
    <property type="project" value="UniProtKB-EC"/>
</dbReference>
<dbReference type="KEGG" id="nev:NTE_01201"/>
<evidence type="ECO:0000256" key="9">
    <source>
        <dbReference type="ARBA" id="ARBA00022777"/>
    </source>
</evidence>
<dbReference type="PANTHER" id="PTHR11349">
    <property type="entry name" value="NUCLEOSIDE DIPHOSPHATE KINASE"/>
    <property type="match status" value="1"/>
</dbReference>
<feature type="active site" description="Pros-phosphohistidine intermediate" evidence="13">
    <location>
        <position position="117"/>
    </location>
</feature>
<evidence type="ECO:0000256" key="6">
    <source>
        <dbReference type="ARBA" id="ARBA00022679"/>
    </source>
</evidence>
<dbReference type="Proteomes" id="UP000028194">
    <property type="component" value="Chromosome"/>
</dbReference>
<gene>
    <name evidence="16" type="ORF">NTE_01201</name>
</gene>
<evidence type="ECO:0000256" key="10">
    <source>
        <dbReference type="ARBA" id="ARBA00022840"/>
    </source>
</evidence>
<proteinExistence type="inferred from homology"/>
<dbReference type="GO" id="GO:0006241">
    <property type="term" value="P:CTP biosynthetic process"/>
    <property type="evidence" value="ECO:0007669"/>
    <property type="project" value="InterPro"/>
</dbReference>
<comment type="similarity">
    <text evidence="2 13 14">Belongs to the NDK family.</text>
</comment>
<dbReference type="CDD" id="cd04413">
    <property type="entry name" value="NDPk_I"/>
    <property type="match status" value="1"/>
</dbReference>
<feature type="binding site" evidence="13">
    <location>
        <position position="104"/>
    </location>
    <ligand>
        <name>ATP</name>
        <dbReference type="ChEBI" id="CHEBI:30616"/>
    </ligand>
</feature>
<evidence type="ECO:0000256" key="1">
    <source>
        <dbReference type="ARBA" id="ARBA00001946"/>
    </source>
</evidence>
<keyword evidence="6 16" id="KW-0808">Transferase</keyword>
<keyword evidence="10" id="KW-0067">ATP-binding</keyword>
<keyword evidence="17" id="KW-1185">Reference proteome</keyword>
<evidence type="ECO:0000256" key="4">
    <source>
        <dbReference type="ARBA" id="ARBA00017632"/>
    </source>
</evidence>
<dbReference type="EMBL" id="CP007174">
    <property type="protein sequence ID" value="AIF83273.1"/>
    <property type="molecule type" value="Genomic_DNA"/>
</dbReference>
<keyword evidence="7" id="KW-0479">Metal-binding</keyword>
<dbReference type="InterPro" id="IPR001564">
    <property type="entry name" value="Nucleoside_diP_kinase"/>
</dbReference>